<keyword evidence="3" id="KW-1185">Reference proteome</keyword>
<comment type="caution">
    <text evidence="2">The sequence shown here is derived from an EMBL/GenBank/DDBJ whole genome shotgun (WGS) entry which is preliminary data.</text>
</comment>
<protein>
    <submittedName>
        <fullName evidence="2">GNAT family N-acetyltransferase</fullName>
    </submittedName>
</protein>
<dbReference type="InterPro" id="IPR000182">
    <property type="entry name" value="GNAT_dom"/>
</dbReference>
<dbReference type="SUPFAM" id="SSF55729">
    <property type="entry name" value="Acyl-CoA N-acyltransferases (Nat)"/>
    <property type="match status" value="1"/>
</dbReference>
<dbReference type="OrthoDB" id="9796171at2"/>
<evidence type="ECO:0000259" key="1">
    <source>
        <dbReference type="PROSITE" id="PS51186"/>
    </source>
</evidence>
<dbReference type="PROSITE" id="PS51186">
    <property type="entry name" value="GNAT"/>
    <property type="match status" value="1"/>
</dbReference>
<keyword evidence="2" id="KW-0808">Transferase</keyword>
<dbReference type="GO" id="GO:0004343">
    <property type="term" value="F:glucosamine 6-phosphate N-acetyltransferase activity"/>
    <property type="evidence" value="ECO:0007669"/>
    <property type="project" value="TreeGrafter"/>
</dbReference>
<name>A0A2N0Z059_9BACI</name>
<dbReference type="AlphaFoldDB" id="A0A2N0Z059"/>
<dbReference type="Pfam" id="PF13673">
    <property type="entry name" value="Acetyltransf_10"/>
    <property type="match status" value="1"/>
</dbReference>
<feature type="domain" description="N-acetyltransferase" evidence="1">
    <location>
        <begin position="3"/>
        <end position="145"/>
    </location>
</feature>
<accession>A0A2N0Z059</accession>
<dbReference type="Proteomes" id="UP000233375">
    <property type="component" value="Unassembled WGS sequence"/>
</dbReference>
<dbReference type="InterPro" id="IPR039143">
    <property type="entry name" value="GNPNAT1-like"/>
</dbReference>
<gene>
    <name evidence="2" type="ORF">CWS01_14530</name>
</gene>
<reference evidence="2 3" key="1">
    <citation type="journal article" date="2003" name="Int. J. Syst. Evol. Microbiol.">
        <title>Bacillus nealsonii sp. nov., isolated from a spacecraft-assembly facility, whose spores are gamma-radiation resistant.</title>
        <authorList>
            <person name="Venkateswaran K."/>
            <person name="Kempf M."/>
            <person name="Chen F."/>
            <person name="Satomi M."/>
            <person name="Nicholson W."/>
            <person name="Kern R."/>
        </authorList>
    </citation>
    <scope>NUCLEOTIDE SEQUENCE [LARGE SCALE GENOMIC DNA]</scope>
    <source>
        <strain evidence="2 3">FO-92</strain>
    </source>
</reference>
<organism evidence="2 3">
    <name type="scientific">Niallia nealsonii</name>
    <dbReference type="NCBI Taxonomy" id="115979"/>
    <lineage>
        <taxon>Bacteria</taxon>
        <taxon>Bacillati</taxon>
        <taxon>Bacillota</taxon>
        <taxon>Bacilli</taxon>
        <taxon>Bacillales</taxon>
        <taxon>Bacillaceae</taxon>
        <taxon>Niallia</taxon>
    </lineage>
</organism>
<sequence length="147" mass="16735">MTLSIKITNEEELNKAFHIRKTVFVKEQGVALEDEFDQFDILSEDCEHILVFHKENPVGTGRLRAVDGFAKLERICILEPYRKFGLGKVIIQSLEEIAAEKGLIKTKLHGQIQAEGFYQKLGYKRASSAFMEDGIPHVLMVKELSNK</sequence>
<evidence type="ECO:0000313" key="2">
    <source>
        <dbReference type="EMBL" id="PKG22894.1"/>
    </source>
</evidence>
<evidence type="ECO:0000313" key="3">
    <source>
        <dbReference type="Proteomes" id="UP000233375"/>
    </source>
</evidence>
<dbReference type="CDD" id="cd04301">
    <property type="entry name" value="NAT_SF"/>
    <property type="match status" value="1"/>
</dbReference>
<dbReference type="Gene3D" id="3.40.630.30">
    <property type="match status" value="1"/>
</dbReference>
<dbReference type="PANTHER" id="PTHR13355:SF9">
    <property type="entry name" value="ACETYLTRANSFERASE BSU40680-RELATED"/>
    <property type="match status" value="1"/>
</dbReference>
<dbReference type="PANTHER" id="PTHR13355">
    <property type="entry name" value="GLUCOSAMINE 6-PHOSPHATE N-ACETYLTRANSFERASE"/>
    <property type="match status" value="1"/>
</dbReference>
<dbReference type="InterPro" id="IPR016181">
    <property type="entry name" value="Acyl_CoA_acyltransferase"/>
</dbReference>
<dbReference type="RefSeq" id="WP_101177915.1">
    <property type="nucleotide sequence ID" value="NZ_PISE01000031.1"/>
</dbReference>
<proteinExistence type="predicted"/>
<dbReference type="EMBL" id="PISE01000031">
    <property type="protein sequence ID" value="PKG22894.1"/>
    <property type="molecule type" value="Genomic_DNA"/>
</dbReference>